<keyword evidence="3" id="KW-0238">DNA-binding</keyword>
<sequence>MTDADSHLHRPDRYNGVCFVTRSEDHIDVTDHLLLSRLDLNLLVSLDALLTERSVTRAAERLHLSQPALSASLARLRTHFGDPILARRGNTYELTPFALRLTDHTTTALDAARRVFESQAEWEPSESTREFSIYGSDHSFTTVGTVLTRLAAERAPNVRFRFLLHTPTVVEDAANRLRAADAMILPHGFLSNLPYADLWRDDWVAVVADDNDAVGDQLTMENLASLPYAMTYASQNAFTSVGRQIQQLGIEPRVEVVVESFVALPYFVTGTRRIGLIQAALVPLAHQVRGIRVVGLPFAATPLVNALWWHSVHTRDPEHAWMRALFTEAGQLVESGADTAR</sequence>
<keyword evidence="4" id="KW-0804">Transcription</keyword>
<evidence type="ECO:0000313" key="7">
    <source>
        <dbReference type="Proteomes" id="UP001500540"/>
    </source>
</evidence>
<dbReference type="Pfam" id="PF00126">
    <property type="entry name" value="HTH_1"/>
    <property type="match status" value="1"/>
</dbReference>
<dbReference type="SUPFAM" id="SSF46785">
    <property type="entry name" value="Winged helix' DNA-binding domain"/>
    <property type="match status" value="1"/>
</dbReference>
<evidence type="ECO:0000256" key="1">
    <source>
        <dbReference type="ARBA" id="ARBA00009437"/>
    </source>
</evidence>
<dbReference type="PANTHER" id="PTHR30118">
    <property type="entry name" value="HTH-TYPE TRANSCRIPTIONAL REGULATOR LEUO-RELATED"/>
    <property type="match status" value="1"/>
</dbReference>
<feature type="domain" description="HTH lysR-type" evidence="5">
    <location>
        <begin position="38"/>
        <end position="95"/>
    </location>
</feature>
<dbReference type="InterPro" id="IPR050389">
    <property type="entry name" value="LysR-type_TF"/>
</dbReference>
<organism evidence="6 7">
    <name type="scientific">Microbacterium kribbense</name>
    <dbReference type="NCBI Taxonomy" id="433645"/>
    <lineage>
        <taxon>Bacteria</taxon>
        <taxon>Bacillati</taxon>
        <taxon>Actinomycetota</taxon>
        <taxon>Actinomycetes</taxon>
        <taxon>Micrococcales</taxon>
        <taxon>Microbacteriaceae</taxon>
        <taxon>Microbacterium</taxon>
    </lineage>
</organism>
<dbReference type="Gene3D" id="1.10.10.10">
    <property type="entry name" value="Winged helix-like DNA-binding domain superfamily/Winged helix DNA-binding domain"/>
    <property type="match status" value="1"/>
</dbReference>
<dbReference type="InterPro" id="IPR000847">
    <property type="entry name" value="LysR_HTH_N"/>
</dbReference>
<reference evidence="7" key="1">
    <citation type="journal article" date="2019" name="Int. J. Syst. Evol. Microbiol.">
        <title>The Global Catalogue of Microorganisms (GCM) 10K type strain sequencing project: providing services to taxonomists for standard genome sequencing and annotation.</title>
        <authorList>
            <consortium name="The Broad Institute Genomics Platform"/>
            <consortium name="The Broad Institute Genome Sequencing Center for Infectious Disease"/>
            <person name="Wu L."/>
            <person name="Ma J."/>
        </authorList>
    </citation>
    <scope>NUCLEOTIDE SEQUENCE [LARGE SCALE GENOMIC DNA]</scope>
    <source>
        <strain evidence="7">JCM 16950</strain>
    </source>
</reference>
<evidence type="ECO:0000256" key="2">
    <source>
        <dbReference type="ARBA" id="ARBA00023015"/>
    </source>
</evidence>
<dbReference type="Proteomes" id="UP001500540">
    <property type="component" value="Unassembled WGS sequence"/>
</dbReference>
<dbReference type="SUPFAM" id="SSF53850">
    <property type="entry name" value="Periplasmic binding protein-like II"/>
    <property type="match status" value="1"/>
</dbReference>
<evidence type="ECO:0000256" key="3">
    <source>
        <dbReference type="ARBA" id="ARBA00023125"/>
    </source>
</evidence>
<dbReference type="EMBL" id="BAABAF010000002">
    <property type="protein sequence ID" value="GAA3756794.1"/>
    <property type="molecule type" value="Genomic_DNA"/>
</dbReference>
<dbReference type="Pfam" id="PF03466">
    <property type="entry name" value="LysR_substrate"/>
    <property type="match status" value="1"/>
</dbReference>
<gene>
    <name evidence="6" type="ORF">GCM10022240_07030</name>
</gene>
<dbReference type="PROSITE" id="PS50931">
    <property type="entry name" value="HTH_LYSR"/>
    <property type="match status" value="1"/>
</dbReference>
<comment type="caution">
    <text evidence="6">The sequence shown here is derived from an EMBL/GenBank/DDBJ whole genome shotgun (WGS) entry which is preliminary data.</text>
</comment>
<keyword evidence="7" id="KW-1185">Reference proteome</keyword>
<name>A0ABP7G5D3_9MICO</name>
<dbReference type="PRINTS" id="PR00039">
    <property type="entry name" value="HTHLYSR"/>
</dbReference>
<dbReference type="Gene3D" id="3.40.190.10">
    <property type="entry name" value="Periplasmic binding protein-like II"/>
    <property type="match status" value="2"/>
</dbReference>
<accession>A0ABP7G5D3</accession>
<proteinExistence type="inferred from homology"/>
<evidence type="ECO:0000313" key="6">
    <source>
        <dbReference type="EMBL" id="GAA3756794.1"/>
    </source>
</evidence>
<evidence type="ECO:0000256" key="4">
    <source>
        <dbReference type="ARBA" id="ARBA00023163"/>
    </source>
</evidence>
<protein>
    <submittedName>
        <fullName evidence="6">LysR family transcriptional regulator</fullName>
    </submittedName>
</protein>
<keyword evidence="2" id="KW-0805">Transcription regulation</keyword>
<dbReference type="InterPro" id="IPR036390">
    <property type="entry name" value="WH_DNA-bd_sf"/>
</dbReference>
<evidence type="ECO:0000259" key="5">
    <source>
        <dbReference type="PROSITE" id="PS50931"/>
    </source>
</evidence>
<comment type="similarity">
    <text evidence="1">Belongs to the LysR transcriptional regulatory family.</text>
</comment>
<dbReference type="InterPro" id="IPR005119">
    <property type="entry name" value="LysR_subst-bd"/>
</dbReference>
<dbReference type="PANTHER" id="PTHR30118:SF15">
    <property type="entry name" value="TRANSCRIPTIONAL REGULATORY PROTEIN"/>
    <property type="match status" value="1"/>
</dbReference>
<dbReference type="InterPro" id="IPR036388">
    <property type="entry name" value="WH-like_DNA-bd_sf"/>
</dbReference>